<gene>
    <name evidence="2" type="ORF">K491DRAFT_436526</name>
</gene>
<dbReference type="EMBL" id="MU004352">
    <property type="protein sequence ID" value="KAF2655255.1"/>
    <property type="molecule type" value="Genomic_DNA"/>
</dbReference>
<protein>
    <submittedName>
        <fullName evidence="2">Uncharacterized protein</fullName>
    </submittedName>
</protein>
<dbReference type="Proteomes" id="UP000799324">
    <property type="component" value="Unassembled WGS sequence"/>
</dbReference>
<feature type="chain" id="PRO_5025395873" evidence="1">
    <location>
        <begin position="18"/>
        <end position="120"/>
    </location>
</feature>
<evidence type="ECO:0000313" key="3">
    <source>
        <dbReference type="Proteomes" id="UP000799324"/>
    </source>
</evidence>
<keyword evidence="1" id="KW-0732">Signal</keyword>
<feature type="signal peptide" evidence="1">
    <location>
        <begin position="1"/>
        <end position="17"/>
    </location>
</feature>
<proteinExistence type="predicted"/>
<organism evidence="2 3">
    <name type="scientific">Lophiostoma macrostomum CBS 122681</name>
    <dbReference type="NCBI Taxonomy" id="1314788"/>
    <lineage>
        <taxon>Eukaryota</taxon>
        <taxon>Fungi</taxon>
        <taxon>Dikarya</taxon>
        <taxon>Ascomycota</taxon>
        <taxon>Pezizomycotina</taxon>
        <taxon>Dothideomycetes</taxon>
        <taxon>Pleosporomycetidae</taxon>
        <taxon>Pleosporales</taxon>
        <taxon>Lophiostomataceae</taxon>
        <taxon>Lophiostoma</taxon>
    </lineage>
</organism>
<dbReference type="OrthoDB" id="3686702at2759"/>
<name>A0A6A6T5F6_9PLEO</name>
<evidence type="ECO:0000313" key="2">
    <source>
        <dbReference type="EMBL" id="KAF2655255.1"/>
    </source>
</evidence>
<evidence type="ECO:0000256" key="1">
    <source>
        <dbReference type="SAM" id="SignalP"/>
    </source>
</evidence>
<keyword evidence="3" id="KW-1185">Reference proteome</keyword>
<dbReference type="AlphaFoldDB" id="A0A6A6T5F6"/>
<reference evidence="2" key="1">
    <citation type="journal article" date="2020" name="Stud. Mycol.">
        <title>101 Dothideomycetes genomes: a test case for predicting lifestyles and emergence of pathogens.</title>
        <authorList>
            <person name="Haridas S."/>
            <person name="Albert R."/>
            <person name="Binder M."/>
            <person name="Bloem J."/>
            <person name="Labutti K."/>
            <person name="Salamov A."/>
            <person name="Andreopoulos B."/>
            <person name="Baker S."/>
            <person name="Barry K."/>
            <person name="Bills G."/>
            <person name="Bluhm B."/>
            <person name="Cannon C."/>
            <person name="Castanera R."/>
            <person name="Culley D."/>
            <person name="Daum C."/>
            <person name="Ezra D."/>
            <person name="Gonzalez J."/>
            <person name="Henrissat B."/>
            <person name="Kuo A."/>
            <person name="Liang C."/>
            <person name="Lipzen A."/>
            <person name="Lutzoni F."/>
            <person name="Magnuson J."/>
            <person name="Mondo S."/>
            <person name="Nolan M."/>
            <person name="Ohm R."/>
            <person name="Pangilinan J."/>
            <person name="Park H.-J."/>
            <person name="Ramirez L."/>
            <person name="Alfaro M."/>
            <person name="Sun H."/>
            <person name="Tritt A."/>
            <person name="Yoshinaga Y."/>
            <person name="Zwiers L.-H."/>
            <person name="Turgeon B."/>
            <person name="Goodwin S."/>
            <person name="Spatafora J."/>
            <person name="Crous P."/>
            <person name="Grigoriev I."/>
        </authorList>
    </citation>
    <scope>NUCLEOTIDE SEQUENCE</scope>
    <source>
        <strain evidence="2">CBS 122681</strain>
    </source>
</reference>
<sequence>MKAAFIISSLFAAIISAAPVEVKTRQLSSGTVRVQLSNDAQDTAVQAEITTGVLLNIADNFQGLGRNVPANRVGIISDSGSCSLFADPATVQFVASVIAGGDDVDFGPIQLGNGAIICSP</sequence>
<accession>A0A6A6T5F6</accession>